<keyword evidence="2" id="KW-1185">Reference proteome</keyword>
<organism evidence="1 2">
    <name type="scientific">Humisphaera borealis</name>
    <dbReference type="NCBI Taxonomy" id="2807512"/>
    <lineage>
        <taxon>Bacteria</taxon>
        <taxon>Pseudomonadati</taxon>
        <taxon>Planctomycetota</taxon>
        <taxon>Phycisphaerae</taxon>
        <taxon>Tepidisphaerales</taxon>
        <taxon>Tepidisphaeraceae</taxon>
        <taxon>Humisphaera</taxon>
    </lineage>
</organism>
<protein>
    <submittedName>
        <fullName evidence="1">Uncharacterized protein</fullName>
    </submittedName>
</protein>
<accession>A0A7M2WTP0</accession>
<sequence>MEDVALGDAVQQWSKQVDMPIMRSQYLPANTLVTVRLRNATLREIATEVSGRYMTMEFVATPESLVLTPSGFGDPACHVVREYQVGDILARGEVPVPKSRVNYTERTSWPKANLLSPERRSLAQTIWNDWRRQPSQAALIGDRLIIRDTLAGQRKFRQLLDDVRAGIAVDERGHWSPRDAETLRRDTQLEGWYSISHEKCFHHLNKIVAEFEVKNVSVEVALWALFSKADVPYVINNGDRDQQDILRCPTTVYAQNSRVQDICYQILMGTALHRDPPWLEASFVFEVRDEVVRFGVSKHRAVITPSGMFP</sequence>
<dbReference type="Proteomes" id="UP000593765">
    <property type="component" value="Chromosome"/>
</dbReference>
<dbReference type="EMBL" id="CP063458">
    <property type="protein sequence ID" value="QOV88885.1"/>
    <property type="molecule type" value="Genomic_DNA"/>
</dbReference>
<dbReference type="KEGG" id="hbs:IPV69_22065"/>
<dbReference type="AlphaFoldDB" id="A0A7M2WTP0"/>
<name>A0A7M2WTP0_9BACT</name>
<evidence type="ECO:0000313" key="1">
    <source>
        <dbReference type="EMBL" id="QOV88885.1"/>
    </source>
</evidence>
<proteinExistence type="predicted"/>
<gene>
    <name evidence="1" type="ORF">IPV69_22065</name>
</gene>
<reference evidence="1 2" key="1">
    <citation type="submission" date="2020-10" db="EMBL/GenBank/DDBJ databases">
        <title>Wide distribution of Phycisphaera-like planctomycetes from WD2101 soil group in peatlands and genome analysis of the first cultivated representative.</title>
        <authorList>
            <person name="Dedysh S.N."/>
            <person name="Beletsky A.V."/>
            <person name="Ivanova A."/>
            <person name="Kulichevskaya I.S."/>
            <person name="Suzina N.E."/>
            <person name="Philippov D.A."/>
            <person name="Rakitin A.L."/>
            <person name="Mardanov A.V."/>
            <person name="Ravin N.V."/>
        </authorList>
    </citation>
    <scope>NUCLEOTIDE SEQUENCE [LARGE SCALE GENOMIC DNA]</scope>
    <source>
        <strain evidence="1 2">M1803</strain>
    </source>
</reference>
<dbReference type="RefSeq" id="WP_206291893.1">
    <property type="nucleotide sequence ID" value="NZ_CP063458.1"/>
</dbReference>
<evidence type="ECO:0000313" key="2">
    <source>
        <dbReference type="Proteomes" id="UP000593765"/>
    </source>
</evidence>